<protein>
    <submittedName>
        <fullName evidence="1">Uncharacterized protein</fullName>
    </submittedName>
</protein>
<evidence type="ECO:0000313" key="2">
    <source>
        <dbReference type="Proteomes" id="UP001497516"/>
    </source>
</evidence>
<gene>
    <name evidence="1" type="ORF">LTRI10_LOCUS17205</name>
</gene>
<dbReference type="EMBL" id="OZ034816">
    <property type="protein sequence ID" value="CAL1375406.1"/>
    <property type="molecule type" value="Genomic_DNA"/>
</dbReference>
<organism evidence="1 2">
    <name type="scientific">Linum trigynum</name>
    <dbReference type="NCBI Taxonomy" id="586398"/>
    <lineage>
        <taxon>Eukaryota</taxon>
        <taxon>Viridiplantae</taxon>
        <taxon>Streptophyta</taxon>
        <taxon>Embryophyta</taxon>
        <taxon>Tracheophyta</taxon>
        <taxon>Spermatophyta</taxon>
        <taxon>Magnoliopsida</taxon>
        <taxon>eudicotyledons</taxon>
        <taxon>Gunneridae</taxon>
        <taxon>Pentapetalae</taxon>
        <taxon>rosids</taxon>
        <taxon>fabids</taxon>
        <taxon>Malpighiales</taxon>
        <taxon>Linaceae</taxon>
        <taxon>Linum</taxon>
    </lineage>
</organism>
<keyword evidence="2" id="KW-1185">Reference proteome</keyword>
<dbReference type="Proteomes" id="UP001497516">
    <property type="component" value="Chromosome 3"/>
</dbReference>
<dbReference type="AlphaFoldDB" id="A0AAV2DPN4"/>
<accession>A0AAV2DPN4</accession>
<sequence length="71" mass="7738">MVKKKSNKVCVKGYQSPCPVSTISCCCSDSVGPIRRSATRSRSGGHTAEENCHRKLRIRANSPTLLYASPQ</sequence>
<name>A0AAV2DPN4_9ROSI</name>
<evidence type="ECO:0000313" key="1">
    <source>
        <dbReference type="EMBL" id="CAL1375406.1"/>
    </source>
</evidence>
<reference evidence="1 2" key="1">
    <citation type="submission" date="2024-04" db="EMBL/GenBank/DDBJ databases">
        <authorList>
            <person name="Fracassetti M."/>
        </authorList>
    </citation>
    <scope>NUCLEOTIDE SEQUENCE [LARGE SCALE GENOMIC DNA]</scope>
</reference>
<proteinExistence type="predicted"/>
<dbReference type="PROSITE" id="PS51257">
    <property type="entry name" value="PROKAR_LIPOPROTEIN"/>
    <property type="match status" value="1"/>
</dbReference>